<keyword evidence="7" id="KW-1133">Transmembrane helix</keyword>
<protein>
    <recommendedName>
        <fullName evidence="14">Solute carrier family 25 member 35</fullName>
    </recommendedName>
</protein>
<accession>A0A7M5WIS6</accession>
<dbReference type="PROSITE" id="PS50920">
    <property type="entry name" value="SOLCAR"/>
    <property type="match status" value="3"/>
</dbReference>
<evidence type="ECO:0000256" key="6">
    <source>
        <dbReference type="ARBA" id="ARBA00022792"/>
    </source>
</evidence>
<evidence type="ECO:0000256" key="9">
    <source>
        <dbReference type="ARBA" id="ARBA00023136"/>
    </source>
</evidence>
<feature type="repeat" description="Solcar" evidence="10">
    <location>
        <begin position="207"/>
        <end position="299"/>
    </location>
</feature>
<keyword evidence="6" id="KW-0999">Mitochondrion inner membrane</keyword>
<dbReference type="FunFam" id="1.50.40.10:FF:000039">
    <property type="entry name" value="Solute carrier family 25 member 35"/>
    <property type="match status" value="1"/>
</dbReference>
<organism evidence="12 13">
    <name type="scientific">Clytia hemisphaerica</name>
    <dbReference type="NCBI Taxonomy" id="252671"/>
    <lineage>
        <taxon>Eukaryota</taxon>
        <taxon>Metazoa</taxon>
        <taxon>Cnidaria</taxon>
        <taxon>Hydrozoa</taxon>
        <taxon>Hydroidolina</taxon>
        <taxon>Leptothecata</taxon>
        <taxon>Obeliida</taxon>
        <taxon>Clytiidae</taxon>
        <taxon>Clytia</taxon>
    </lineage>
</organism>
<dbReference type="EnsemblMetazoa" id="CLYHEMT002552.1">
    <property type="protein sequence ID" value="CLYHEMP002552.1"/>
    <property type="gene ID" value="CLYHEMG002552"/>
</dbReference>
<keyword evidence="8" id="KW-0496">Mitochondrion</keyword>
<comment type="similarity">
    <text evidence="2 11">Belongs to the mitochondrial carrier (TC 2.A.29) family.</text>
</comment>
<proteinExistence type="inferred from homology"/>
<evidence type="ECO:0000256" key="2">
    <source>
        <dbReference type="ARBA" id="ARBA00006375"/>
    </source>
</evidence>
<keyword evidence="3 11" id="KW-0813">Transport</keyword>
<evidence type="ECO:0000256" key="4">
    <source>
        <dbReference type="ARBA" id="ARBA00022692"/>
    </source>
</evidence>
<feature type="repeat" description="Solcar" evidence="10">
    <location>
        <begin position="1"/>
        <end position="94"/>
    </location>
</feature>
<reference evidence="12" key="1">
    <citation type="submission" date="2021-01" db="UniProtKB">
        <authorList>
            <consortium name="EnsemblMetazoa"/>
        </authorList>
    </citation>
    <scope>IDENTIFICATION</scope>
</reference>
<keyword evidence="9 10" id="KW-0472">Membrane</keyword>
<keyword evidence="13" id="KW-1185">Reference proteome</keyword>
<dbReference type="OrthoDB" id="6703404at2759"/>
<dbReference type="PANTHER" id="PTHR45928:SF1">
    <property type="entry name" value="RE38146P"/>
    <property type="match status" value="1"/>
</dbReference>
<dbReference type="Gene3D" id="1.50.40.10">
    <property type="entry name" value="Mitochondrial carrier domain"/>
    <property type="match status" value="1"/>
</dbReference>
<dbReference type="GeneID" id="136817294"/>
<dbReference type="AlphaFoldDB" id="A0A7M5WIS6"/>
<dbReference type="RefSeq" id="XP_066929736.1">
    <property type="nucleotide sequence ID" value="XM_067073635.1"/>
</dbReference>
<evidence type="ECO:0000256" key="5">
    <source>
        <dbReference type="ARBA" id="ARBA00022737"/>
    </source>
</evidence>
<evidence type="ECO:0000256" key="1">
    <source>
        <dbReference type="ARBA" id="ARBA00004448"/>
    </source>
</evidence>
<evidence type="ECO:0000256" key="8">
    <source>
        <dbReference type="ARBA" id="ARBA00023128"/>
    </source>
</evidence>
<dbReference type="SUPFAM" id="SSF103506">
    <property type="entry name" value="Mitochondrial carrier"/>
    <property type="match status" value="1"/>
</dbReference>
<dbReference type="PANTHER" id="PTHR45928">
    <property type="entry name" value="RE38146P"/>
    <property type="match status" value="1"/>
</dbReference>
<evidence type="ECO:0000256" key="10">
    <source>
        <dbReference type="PROSITE-ProRule" id="PRU00282"/>
    </source>
</evidence>
<keyword evidence="4 10" id="KW-0812">Transmembrane</keyword>
<sequence>MQAWAECLTGGLAACCACVFSNPLEVVKTRMQLQGELQASGTYKVHYRNFFHAFYTIGKNDGILALQKGLGLGMTYQFIMNGIRLGTFQQITNAGLTKDDEGNLSLPKCLIGGAVSGCLGAFVASPSYMLKTQLQAKANTAIAVGTQHDIQSVSSTLKTIFQNHGITGLWRGASGAMLRVTFGSASQLTAFSKCKEKIIKSKVFEEGSLMIPVASSMSASVVVVMVMTPFDVVSTRLYNQPVCKETGKGLMYNNVFDVFRKIFKTEGFVGFYKGLGPHYFRVGPHTILSLVIWDKFRQMLMKEP</sequence>
<feature type="repeat" description="Solcar" evidence="10">
    <location>
        <begin position="104"/>
        <end position="197"/>
    </location>
</feature>
<keyword evidence="5" id="KW-0677">Repeat</keyword>
<evidence type="ECO:0000256" key="7">
    <source>
        <dbReference type="ARBA" id="ARBA00022989"/>
    </source>
</evidence>
<evidence type="ECO:0008006" key="14">
    <source>
        <dbReference type="Google" id="ProtNLM"/>
    </source>
</evidence>
<dbReference type="Proteomes" id="UP000594262">
    <property type="component" value="Unplaced"/>
</dbReference>
<evidence type="ECO:0000313" key="12">
    <source>
        <dbReference type="EnsemblMetazoa" id="CLYHEMP002552.1"/>
    </source>
</evidence>
<dbReference type="InterPro" id="IPR023395">
    <property type="entry name" value="MCP_dom_sf"/>
</dbReference>
<dbReference type="InterPro" id="IPR018108">
    <property type="entry name" value="MCP_transmembrane"/>
</dbReference>
<dbReference type="InterPro" id="IPR051508">
    <property type="entry name" value="Mito_Carrier_Antiporter"/>
</dbReference>
<dbReference type="Pfam" id="PF00153">
    <property type="entry name" value="Mito_carr"/>
    <property type="match status" value="3"/>
</dbReference>
<name>A0A7M5WIS6_9CNID</name>
<evidence type="ECO:0000313" key="13">
    <source>
        <dbReference type="Proteomes" id="UP000594262"/>
    </source>
</evidence>
<evidence type="ECO:0000256" key="11">
    <source>
        <dbReference type="RuleBase" id="RU000488"/>
    </source>
</evidence>
<comment type="subcellular location">
    <subcellularLocation>
        <location evidence="1">Mitochondrion inner membrane</location>
        <topology evidence="1">Multi-pass membrane protein</topology>
    </subcellularLocation>
</comment>
<dbReference type="GO" id="GO:0005743">
    <property type="term" value="C:mitochondrial inner membrane"/>
    <property type="evidence" value="ECO:0007669"/>
    <property type="project" value="UniProtKB-SubCell"/>
</dbReference>
<evidence type="ECO:0000256" key="3">
    <source>
        <dbReference type="ARBA" id="ARBA00022448"/>
    </source>
</evidence>